<evidence type="ECO:0000256" key="2">
    <source>
        <dbReference type="RuleBase" id="RU364116"/>
    </source>
</evidence>
<dbReference type="InterPro" id="IPR034505">
    <property type="entry name" value="Coproporphyrinogen-III_oxidase"/>
</dbReference>
<keyword evidence="2" id="KW-0479">Metal-binding</keyword>
<feature type="domain" description="Radical SAM core" evidence="3">
    <location>
        <begin position="1"/>
        <end position="240"/>
    </location>
</feature>
<keyword evidence="5" id="KW-1185">Reference proteome</keyword>
<dbReference type="PANTHER" id="PTHR13932">
    <property type="entry name" value="COPROPORPHYRINIGEN III OXIDASE"/>
    <property type="match status" value="1"/>
</dbReference>
<evidence type="ECO:0000256" key="1">
    <source>
        <dbReference type="ARBA" id="ARBA00006100"/>
    </source>
</evidence>
<dbReference type="Gene3D" id="3.80.30.20">
    <property type="entry name" value="tm_1862 like domain"/>
    <property type="match status" value="1"/>
</dbReference>
<dbReference type="InterPro" id="IPR004559">
    <property type="entry name" value="HemW-like"/>
</dbReference>
<comment type="similarity">
    <text evidence="1">Belongs to the anaerobic coproporphyrinogen-III oxidase family. HemW subfamily.</text>
</comment>
<dbReference type="Pfam" id="PF04055">
    <property type="entry name" value="Radical_SAM"/>
    <property type="match status" value="1"/>
</dbReference>
<dbReference type="RefSeq" id="WP_369017520.1">
    <property type="nucleotide sequence ID" value="NZ_CP121689.1"/>
</dbReference>
<sequence length="381" mass="44770">MRTLSLYLHFPFCLGKCTYCDFASYPWSSHHDRNSYLALVCTELSLKVKFFELEGSVLESVYFGGGTPSLLDAPSISSFLLYLQRFFRYSGKVEITVEVNPGTVDQNWIREVARGGVNRIQVGVQSFDQRFLLFAKRACKVEDIYAILELLSTQGFQNWGADLIYGWPFQGFAEWQKEVKELLKFEPCHVSIYELSLHFPSPMAWFAKRHPRSFPSDDEKANWFSWTREWLIQRGYLHYEISNFAKPGFECQHNLRYWRNEEYLGLGVAAWSYLRGERHRNSRHLRNYRFHLENGSLPIEYREALSLPQRLDEEIFLRLRTSEGLDTEILSQRYPVALVKEKIERMEFLLQEGFLQKEGSRYFLSAKGMLVANQVFSEIID</sequence>
<evidence type="ECO:0000313" key="4">
    <source>
        <dbReference type="EMBL" id="WZL75373.1"/>
    </source>
</evidence>
<keyword evidence="2" id="KW-0963">Cytoplasm</keyword>
<dbReference type="InterPro" id="IPR023404">
    <property type="entry name" value="rSAM_horseshoe"/>
</dbReference>
<proteinExistence type="inferred from homology"/>
<dbReference type="CDD" id="cd01335">
    <property type="entry name" value="Radical_SAM"/>
    <property type="match status" value="1"/>
</dbReference>
<reference evidence="4 5" key="1">
    <citation type="submission" date="2023-03" db="EMBL/GenBank/DDBJ databases">
        <title>Novel Species.</title>
        <authorList>
            <person name="Ma S."/>
        </authorList>
    </citation>
    <scope>NUCLEOTIDE SEQUENCE [LARGE SCALE GENOMIC DNA]</scope>
    <source>
        <strain evidence="4 5">B11</strain>
    </source>
</reference>
<dbReference type="InterPro" id="IPR058240">
    <property type="entry name" value="rSAM_sf"/>
</dbReference>
<dbReference type="SFLD" id="SFLDF00562">
    <property type="entry name" value="HemN-like__clustered_with_heat"/>
    <property type="match status" value="1"/>
</dbReference>
<keyword evidence="2" id="KW-0411">Iron-sulfur</keyword>
<dbReference type="SFLD" id="SFLDG01065">
    <property type="entry name" value="anaerobic_coproporphyrinogen-I"/>
    <property type="match status" value="1"/>
</dbReference>
<comment type="function">
    <text evidence="2">Probably acts as a heme chaperone, transferring heme to an unknown acceptor. Binds one molecule of heme per monomer, possibly covalently. Binds 1 [4Fe-4S] cluster. The cluster is coordinated with 3 cysteines and an exchangeable S-adenosyl-L-methionine.</text>
</comment>
<dbReference type="InterPro" id="IPR007197">
    <property type="entry name" value="rSAM"/>
</dbReference>
<dbReference type="EMBL" id="CP121689">
    <property type="protein sequence ID" value="WZL75373.1"/>
    <property type="molecule type" value="Genomic_DNA"/>
</dbReference>
<evidence type="ECO:0000313" key="5">
    <source>
        <dbReference type="Proteomes" id="UP001461341"/>
    </source>
</evidence>
<accession>A0ABZ2YAM2</accession>
<dbReference type="Pfam" id="PF06969">
    <property type="entry name" value="HemN_C"/>
    <property type="match status" value="1"/>
</dbReference>
<dbReference type="SUPFAM" id="SSF102114">
    <property type="entry name" value="Radical SAM enzymes"/>
    <property type="match status" value="1"/>
</dbReference>
<keyword evidence="2" id="KW-0349">Heme</keyword>
<dbReference type="InterPro" id="IPR010723">
    <property type="entry name" value="HemN_C"/>
</dbReference>
<keyword evidence="2" id="KW-0004">4Fe-4S</keyword>
<protein>
    <recommendedName>
        <fullName evidence="2">Heme chaperone HemW</fullName>
    </recommendedName>
</protein>
<dbReference type="SMART" id="SM00729">
    <property type="entry name" value="Elp3"/>
    <property type="match status" value="1"/>
</dbReference>
<organism evidence="4 5">
    <name type="scientific">Thermatribacter velox</name>
    <dbReference type="NCBI Taxonomy" id="3039681"/>
    <lineage>
        <taxon>Bacteria</taxon>
        <taxon>Pseudomonadati</taxon>
        <taxon>Atribacterota</taxon>
        <taxon>Atribacteria</taxon>
        <taxon>Atribacterales</taxon>
        <taxon>Thermatribacteraceae</taxon>
        <taxon>Thermatribacter</taxon>
    </lineage>
</organism>
<name>A0ABZ2YAM2_9BACT</name>
<comment type="subcellular location">
    <subcellularLocation>
        <location evidence="2">Cytoplasm</location>
    </subcellularLocation>
</comment>
<keyword evidence="2" id="KW-0949">S-adenosyl-L-methionine</keyword>
<keyword evidence="2" id="KW-0408">Iron</keyword>
<dbReference type="InterPro" id="IPR006638">
    <property type="entry name" value="Elp3/MiaA/NifB-like_rSAM"/>
</dbReference>
<dbReference type="NCBIfam" id="TIGR00539">
    <property type="entry name" value="hemN_rel"/>
    <property type="match status" value="1"/>
</dbReference>
<dbReference type="PROSITE" id="PS51918">
    <property type="entry name" value="RADICAL_SAM"/>
    <property type="match status" value="1"/>
</dbReference>
<dbReference type="Proteomes" id="UP001461341">
    <property type="component" value="Chromosome"/>
</dbReference>
<dbReference type="PANTHER" id="PTHR13932:SF5">
    <property type="entry name" value="RADICAL S-ADENOSYL METHIONINE DOMAIN-CONTAINING PROTEIN 1, MITOCHONDRIAL"/>
    <property type="match status" value="1"/>
</dbReference>
<dbReference type="SFLD" id="SFLDS00029">
    <property type="entry name" value="Radical_SAM"/>
    <property type="match status" value="1"/>
</dbReference>
<evidence type="ECO:0000259" key="3">
    <source>
        <dbReference type="PROSITE" id="PS51918"/>
    </source>
</evidence>
<keyword evidence="2" id="KW-0143">Chaperone</keyword>
<gene>
    <name evidence="4" type="primary">hemW</name>
    <name evidence="4" type="ORF">QBE54_07170</name>
</gene>